<keyword evidence="2" id="KW-0472">Membrane</keyword>
<feature type="transmembrane region" description="Helical" evidence="2">
    <location>
        <begin position="26"/>
        <end position="44"/>
    </location>
</feature>
<dbReference type="Pfam" id="PF11739">
    <property type="entry name" value="YdbH-like"/>
    <property type="match status" value="1"/>
</dbReference>
<dbReference type="RefSeq" id="WP_218405533.1">
    <property type="nucleotide sequence ID" value="NZ_JAGSPC010000002.1"/>
</dbReference>
<feature type="compositionally biased region" description="Polar residues" evidence="1">
    <location>
        <begin position="1071"/>
        <end position="1080"/>
    </location>
</feature>
<dbReference type="Proteomes" id="UP001138681">
    <property type="component" value="Unassembled WGS sequence"/>
</dbReference>
<feature type="region of interest" description="Disordered" evidence="1">
    <location>
        <begin position="1039"/>
        <end position="1080"/>
    </location>
</feature>
<keyword evidence="2" id="KW-1133">Transmembrane helix</keyword>
<gene>
    <name evidence="3" type="ORF">KCG46_11315</name>
</gene>
<dbReference type="AlphaFoldDB" id="A0A9X1F4N2"/>
<name>A0A9X1F4N2_9SPHN</name>
<evidence type="ECO:0000313" key="4">
    <source>
        <dbReference type="Proteomes" id="UP001138681"/>
    </source>
</evidence>
<protein>
    <submittedName>
        <fullName evidence="3">YdbH domain-containing protein</fullName>
    </submittedName>
</protein>
<dbReference type="EMBL" id="JAGSPC010000002">
    <property type="protein sequence ID" value="MBV7260157.1"/>
    <property type="molecule type" value="Genomic_DNA"/>
</dbReference>
<evidence type="ECO:0000256" key="2">
    <source>
        <dbReference type="SAM" id="Phobius"/>
    </source>
</evidence>
<reference evidence="3" key="1">
    <citation type="submission" date="2021-04" db="EMBL/GenBank/DDBJ databases">
        <authorList>
            <person name="Pira H."/>
            <person name="Risdian C."/>
            <person name="Wink J."/>
        </authorList>
    </citation>
    <scope>NUCLEOTIDE SEQUENCE</scope>
    <source>
        <strain evidence="3">WH158</strain>
    </source>
</reference>
<evidence type="ECO:0000256" key="1">
    <source>
        <dbReference type="SAM" id="MobiDB-lite"/>
    </source>
</evidence>
<keyword evidence="2" id="KW-0812">Transmembrane</keyword>
<organism evidence="3 4">
    <name type="scientific">Erythrobacter crassostreae</name>
    <dbReference type="NCBI Taxonomy" id="2828328"/>
    <lineage>
        <taxon>Bacteria</taxon>
        <taxon>Pseudomonadati</taxon>
        <taxon>Pseudomonadota</taxon>
        <taxon>Alphaproteobacteria</taxon>
        <taxon>Sphingomonadales</taxon>
        <taxon>Erythrobacteraceae</taxon>
        <taxon>Erythrobacter/Porphyrobacter group</taxon>
        <taxon>Erythrobacter</taxon>
    </lineage>
</organism>
<evidence type="ECO:0000313" key="3">
    <source>
        <dbReference type="EMBL" id="MBV7260157.1"/>
    </source>
</evidence>
<proteinExistence type="predicted"/>
<sequence>MAADTDQTDSGRSNWLSLPRKRRWRALLLVLALLGAAVVVLWVTREQIAGNVIEGELDRLGLPASYDIVSITPQKQILRNFVIGDPDRPDLSIEELVVNLDYSWAGPVAGRIEVVRPRLYGSYRSGVLSFGALDPVVFAESDEPAGLPALDIAVHDGRALIETDFGNIGAKLSGEGPLDSGFVGKLAATAPNMDAEGCLARSATVYGDLTTNNGAPSFSGPVRLRDLLCKGVSVASADANANISLTDDFTTAGGDLSISAREIGYSGNISSELDGDVRLGWGAGGLNVSHDFTAKRLASAFGTVQEVRVDGALRSDGSLERIDWNADVTGAGVSMGGDLSSIVAEAKASSEGSLIASLLEKFEKNFANAAANSDLSAAVTIRRNEDAITVVVPEGRLTDGGGNPLLAISRLSWTSAGSGARLSGNFLTGGEGLPRINGRMEQSRGGDLVLRMAMAEYASGADRIVIPRLQVSQARSGAFDFDGIINADGAIPGGTVTALDLPIEGSWSASNGLFIGERCSRIRFGALSLYELSLEGRTLALCPQSGAMLRYSDALEVSVATQAIELAGSVAGSPAVVSAETVSFSYPGNFELSGLAAVIGADDSAIRLRAHSLSGDGEGLSGSFSGGEASLDFVPLDLSTMSGQWAYRDEALVFDESTFTLSERIEGEARFEPLFARDATLTLAGNDLSARAALLHPGSERLITQVDVDHNLGTGEGRALIDVPGVVLDDKLRPEDLSYLAKGVIAFADGTVSGNGSVEWTEDTISSGGTFGTERLDLAATFGPIDGLRGSIEFTDLINLTTAPDQVIEIGSINPGIEVLGGMVVYSMTGGELISVKDARWPFMGGELSLNPVDIRYGVQGEQLYVFDIIGLDAATFIAQMELTNLGASGTFDGSVPILFDDQGNGTIGTGLLVSRPPGGNVSYIGELTYEDMGAITNFAFQSLRSLDYKQMSIGLDGSLAGEIVTSFKIDGVQQGKDASRNLVTRQLASLPIRFNINVRSQNFYQLATMVRSFFAPELLGNPVDRGLLSVEGGRFVPNPALVGPRSPEPAPDPTAPSNNDDLKRDDESLVQPSESDNTL</sequence>
<comment type="caution">
    <text evidence="3">The sequence shown here is derived from an EMBL/GenBank/DDBJ whole genome shotgun (WGS) entry which is preliminary data.</text>
</comment>
<keyword evidence="4" id="KW-1185">Reference proteome</keyword>
<dbReference type="InterPro" id="IPR021730">
    <property type="entry name" value="YdbH"/>
</dbReference>
<accession>A0A9X1F4N2</accession>